<feature type="region of interest" description="Disordered" evidence="1">
    <location>
        <begin position="24"/>
        <end position="52"/>
    </location>
</feature>
<gene>
    <name evidence="2" type="ORF">G6M90_00g027460</name>
</gene>
<feature type="compositionally biased region" description="Polar residues" evidence="1">
    <location>
        <begin position="34"/>
        <end position="44"/>
    </location>
</feature>
<sequence length="89" mass="9698">MAQHETTTALCLISYNPSSSPCFLSNDKGPSRLVEQQPSSQNSIPKEEDGMASLAATWPRRNVPSAEAPRSPTTLLPTRLKPYRTTVLA</sequence>
<dbReference type="KEGG" id="mbrn:90967536"/>
<evidence type="ECO:0000313" key="3">
    <source>
        <dbReference type="Proteomes" id="UP000510686"/>
    </source>
</evidence>
<name>A0A7D5YTP7_9HYPO</name>
<organism evidence="2 3">
    <name type="scientific">Metarhizium brunneum</name>
    <dbReference type="NCBI Taxonomy" id="500148"/>
    <lineage>
        <taxon>Eukaryota</taxon>
        <taxon>Fungi</taxon>
        <taxon>Dikarya</taxon>
        <taxon>Ascomycota</taxon>
        <taxon>Pezizomycotina</taxon>
        <taxon>Sordariomycetes</taxon>
        <taxon>Hypocreomycetidae</taxon>
        <taxon>Hypocreales</taxon>
        <taxon>Clavicipitaceae</taxon>
        <taxon>Metarhizium</taxon>
    </lineage>
</organism>
<evidence type="ECO:0000256" key="1">
    <source>
        <dbReference type="SAM" id="MobiDB-lite"/>
    </source>
</evidence>
<evidence type="ECO:0000313" key="2">
    <source>
        <dbReference type="EMBL" id="QLI65524.1"/>
    </source>
</evidence>
<keyword evidence="3" id="KW-1185">Reference proteome</keyword>
<proteinExistence type="predicted"/>
<dbReference type="Proteomes" id="UP000510686">
    <property type="component" value="Chromosome 1"/>
</dbReference>
<dbReference type="EMBL" id="CP058932">
    <property type="protein sequence ID" value="QLI65524.1"/>
    <property type="molecule type" value="Genomic_DNA"/>
</dbReference>
<dbReference type="RefSeq" id="XP_065985976.1">
    <property type="nucleotide sequence ID" value="XM_066129985.1"/>
</dbReference>
<dbReference type="AlphaFoldDB" id="A0A7D5YTP7"/>
<accession>A0A7D5YTP7</accession>
<reference evidence="2 3" key="1">
    <citation type="submission" date="2020-07" db="EMBL/GenBank/DDBJ databases">
        <title>Telomere length de novo assembly of all 7 chromosomes of the fungus, Metarhizium brunneum, using a novel assembly pipeline.</title>
        <authorList>
            <person name="Saud z."/>
            <person name="Kortsinoglou A."/>
            <person name="Kouvelis V.N."/>
            <person name="Butt T.M."/>
        </authorList>
    </citation>
    <scope>NUCLEOTIDE SEQUENCE [LARGE SCALE GENOMIC DNA]</scope>
    <source>
        <strain evidence="2 3">4556</strain>
    </source>
</reference>
<protein>
    <submittedName>
        <fullName evidence="2">Uncharacterized protein</fullName>
    </submittedName>
</protein>
<dbReference type="GeneID" id="90967536"/>